<dbReference type="InterPro" id="IPR002547">
    <property type="entry name" value="tRNA-bd_dom"/>
</dbReference>
<evidence type="ECO:0000256" key="12">
    <source>
        <dbReference type="ARBA" id="ARBA00022917"/>
    </source>
</evidence>
<evidence type="ECO:0000256" key="5">
    <source>
        <dbReference type="ARBA" id="ARBA00022555"/>
    </source>
</evidence>
<dbReference type="SMART" id="SM00896">
    <property type="entry name" value="FDX-ACB"/>
    <property type="match status" value="1"/>
</dbReference>
<dbReference type="BioCyc" id="PMAR59922:G1G80-1279-MONOMER"/>
<dbReference type="InterPro" id="IPR005121">
    <property type="entry name" value="Fdx_antiC-bd"/>
</dbReference>
<keyword evidence="8 15" id="KW-0547">Nucleotide-binding</keyword>
<dbReference type="EMBL" id="CP000554">
    <property type="protein sequence ID" value="ABM78226.1"/>
    <property type="molecule type" value="Genomic_DNA"/>
</dbReference>
<accession>A2C9R6</accession>
<dbReference type="GO" id="GO:0005524">
    <property type="term" value="F:ATP binding"/>
    <property type="evidence" value="ECO:0007669"/>
    <property type="project" value="UniProtKB-UniRule"/>
</dbReference>
<dbReference type="GO" id="GO:0000049">
    <property type="term" value="F:tRNA binding"/>
    <property type="evidence" value="ECO:0007669"/>
    <property type="project" value="UniProtKB-UniRule"/>
</dbReference>
<evidence type="ECO:0000256" key="7">
    <source>
        <dbReference type="ARBA" id="ARBA00022723"/>
    </source>
</evidence>
<dbReference type="InterPro" id="IPR020825">
    <property type="entry name" value="Phe-tRNA_synthase-like_B3/B4"/>
</dbReference>
<keyword evidence="4 15" id="KW-0963">Cytoplasm</keyword>
<dbReference type="SUPFAM" id="SSF54991">
    <property type="entry name" value="Anticodon-binding domain of PheRS"/>
    <property type="match status" value="1"/>
</dbReference>
<comment type="subunit">
    <text evidence="3 15">Tetramer of two alpha and two beta subunits.</text>
</comment>
<dbReference type="Pfam" id="PF03483">
    <property type="entry name" value="B3_4"/>
    <property type="match status" value="1"/>
</dbReference>
<dbReference type="Proteomes" id="UP000002274">
    <property type="component" value="Chromosome"/>
</dbReference>
<dbReference type="CDD" id="cd02796">
    <property type="entry name" value="tRNA_bind_bactPheRS"/>
    <property type="match status" value="1"/>
</dbReference>
<feature type="binding site" evidence="15">
    <location>
        <position position="486"/>
    </location>
    <ligand>
        <name>Mg(2+)</name>
        <dbReference type="ChEBI" id="CHEBI:18420"/>
        <note>shared with alpha subunit</note>
    </ligand>
</feature>
<dbReference type="NCBIfam" id="NF045760">
    <property type="entry name" value="YtpR"/>
    <property type="match status" value="1"/>
</dbReference>
<dbReference type="PANTHER" id="PTHR10947:SF0">
    <property type="entry name" value="PHENYLALANINE--TRNA LIGASE BETA SUBUNIT"/>
    <property type="match status" value="1"/>
</dbReference>
<dbReference type="Pfam" id="PF17759">
    <property type="entry name" value="tRNA_synthFbeta"/>
    <property type="match status" value="1"/>
</dbReference>
<organism evidence="20 21">
    <name type="scientific">Prochlorococcus marinus (strain MIT 9303)</name>
    <dbReference type="NCBI Taxonomy" id="59922"/>
    <lineage>
        <taxon>Bacteria</taxon>
        <taxon>Bacillati</taxon>
        <taxon>Cyanobacteriota</taxon>
        <taxon>Cyanophyceae</taxon>
        <taxon>Synechococcales</taxon>
        <taxon>Prochlorococcaceae</taxon>
        <taxon>Prochlorococcus</taxon>
    </lineage>
</organism>
<keyword evidence="11 16" id="KW-0694">RNA-binding</keyword>
<dbReference type="Gene3D" id="3.30.70.380">
    <property type="entry name" value="Ferrodoxin-fold anticodon-binding domain"/>
    <property type="match status" value="1"/>
</dbReference>
<dbReference type="InterPro" id="IPR045864">
    <property type="entry name" value="aa-tRNA-synth_II/BPL/LPL"/>
</dbReference>
<dbReference type="InterPro" id="IPR045060">
    <property type="entry name" value="Phe-tRNA-ligase_IIc_bsu"/>
</dbReference>
<dbReference type="Pfam" id="PF03484">
    <property type="entry name" value="B5"/>
    <property type="match status" value="1"/>
</dbReference>
<evidence type="ECO:0000313" key="20">
    <source>
        <dbReference type="EMBL" id="ABM78226.1"/>
    </source>
</evidence>
<dbReference type="InterPro" id="IPR041616">
    <property type="entry name" value="PheRS_beta_core"/>
</dbReference>
<dbReference type="Gene3D" id="2.40.50.140">
    <property type="entry name" value="Nucleic acid-binding proteins"/>
    <property type="match status" value="1"/>
</dbReference>
<dbReference type="InterPro" id="IPR004532">
    <property type="entry name" value="Phe-tRNA-ligase_IIc_bsu_bact"/>
</dbReference>
<evidence type="ECO:0000256" key="6">
    <source>
        <dbReference type="ARBA" id="ARBA00022598"/>
    </source>
</evidence>
<dbReference type="PROSITE" id="PS50886">
    <property type="entry name" value="TRBD"/>
    <property type="match status" value="1"/>
</dbReference>
<dbReference type="PROSITE" id="PS51483">
    <property type="entry name" value="B5"/>
    <property type="match status" value="1"/>
</dbReference>
<dbReference type="Gene3D" id="3.50.40.10">
    <property type="entry name" value="Phenylalanyl-trna Synthetase, Chain B, domain 3"/>
    <property type="match status" value="1"/>
</dbReference>
<feature type="domain" description="TRNA-binding" evidence="17">
    <location>
        <begin position="39"/>
        <end position="153"/>
    </location>
</feature>
<dbReference type="SMART" id="SM00873">
    <property type="entry name" value="B3_4"/>
    <property type="match status" value="1"/>
</dbReference>
<dbReference type="STRING" id="59922.P9303_14801"/>
<evidence type="ECO:0000256" key="11">
    <source>
        <dbReference type="ARBA" id="ARBA00022884"/>
    </source>
</evidence>
<reference evidence="20 21" key="1">
    <citation type="journal article" date="2007" name="PLoS Genet.">
        <title>Patterns and implications of gene gain and loss in the evolution of Prochlorococcus.</title>
        <authorList>
            <person name="Kettler G.C."/>
            <person name="Martiny A.C."/>
            <person name="Huang K."/>
            <person name="Zucker J."/>
            <person name="Coleman M.L."/>
            <person name="Rodrigue S."/>
            <person name="Chen F."/>
            <person name="Lapidus A."/>
            <person name="Ferriera S."/>
            <person name="Johnson J."/>
            <person name="Steglich C."/>
            <person name="Church G.M."/>
            <person name="Richardson P."/>
            <person name="Chisholm S.W."/>
        </authorList>
    </citation>
    <scope>NUCLEOTIDE SEQUENCE [LARGE SCALE GENOMIC DNA]</scope>
    <source>
        <strain evidence="20 21">MIT 9303</strain>
    </source>
</reference>
<comment type="cofactor">
    <cofactor evidence="15">
        <name>Mg(2+)</name>
        <dbReference type="ChEBI" id="CHEBI:18420"/>
    </cofactor>
    <text evidence="15">Binds 2 magnesium ions per tetramer.</text>
</comment>
<dbReference type="EC" id="6.1.1.20" evidence="15"/>
<dbReference type="InterPro" id="IPR033714">
    <property type="entry name" value="tRNA_bind_bactPheRS"/>
</dbReference>
<evidence type="ECO:0000256" key="8">
    <source>
        <dbReference type="ARBA" id="ARBA00022741"/>
    </source>
</evidence>
<dbReference type="InterPro" id="IPR036690">
    <property type="entry name" value="Fdx_antiC-bd_sf"/>
</dbReference>
<name>A2C9R6_PROM3</name>
<dbReference type="GO" id="GO:0004826">
    <property type="term" value="F:phenylalanine-tRNA ligase activity"/>
    <property type="evidence" value="ECO:0007669"/>
    <property type="project" value="UniProtKB-UniRule"/>
</dbReference>
<keyword evidence="12 15" id="KW-0648">Protein biosynthesis</keyword>
<dbReference type="Gene3D" id="3.30.56.10">
    <property type="match status" value="2"/>
</dbReference>
<dbReference type="NCBIfam" id="TIGR00472">
    <property type="entry name" value="pheT_bact"/>
    <property type="match status" value="1"/>
</dbReference>
<evidence type="ECO:0000256" key="10">
    <source>
        <dbReference type="ARBA" id="ARBA00022842"/>
    </source>
</evidence>
<keyword evidence="9 15" id="KW-0067">ATP-binding</keyword>
<evidence type="ECO:0000256" key="4">
    <source>
        <dbReference type="ARBA" id="ARBA00022490"/>
    </source>
</evidence>
<dbReference type="Gene3D" id="3.30.930.10">
    <property type="entry name" value="Bira Bifunctional Protein, Domain 2"/>
    <property type="match status" value="1"/>
</dbReference>
<keyword evidence="7 15" id="KW-0479">Metal-binding</keyword>
<feature type="binding site" evidence="15">
    <location>
        <position position="482"/>
    </location>
    <ligand>
        <name>Mg(2+)</name>
        <dbReference type="ChEBI" id="CHEBI:18420"/>
        <note>shared with alpha subunit</note>
    </ligand>
</feature>
<evidence type="ECO:0000259" key="17">
    <source>
        <dbReference type="PROSITE" id="PS50886"/>
    </source>
</evidence>
<comment type="subcellular location">
    <subcellularLocation>
        <location evidence="1 15">Cytoplasm</location>
    </subcellularLocation>
</comment>
<dbReference type="Pfam" id="PF01588">
    <property type="entry name" value="tRNA_bind"/>
    <property type="match status" value="1"/>
</dbReference>
<keyword evidence="6 15" id="KW-0436">Ligase</keyword>
<evidence type="ECO:0000256" key="2">
    <source>
        <dbReference type="ARBA" id="ARBA00008653"/>
    </source>
</evidence>
<feature type="domain" description="B5" evidence="19">
    <location>
        <begin position="414"/>
        <end position="498"/>
    </location>
</feature>
<protein>
    <recommendedName>
        <fullName evidence="15">Phenylalanine--tRNA ligase beta subunit</fullName>
        <ecNumber evidence="15">6.1.1.20</ecNumber>
    </recommendedName>
    <alternativeName>
        <fullName evidence="15">Phenylalanyl-tRNA synthetase beta subunit</fullName>
        <shortName evidence="15">PheRS</shortName>
    </alternativeName>
</protein>
<keyword evidence="5 16" id="KW-0820">tRNA-binding</keyword>
<evidence type="ECO:0000256" key="14">
    <source>
        <dbReference type="ARBA" id="ARBA00049255"/>
    </source>
</evidence>
<evidence type="ECO:0000256" key="16">
    <source>
        <dbReference type="PROSITE-ProRule" id="PRU00209"/>
    </source>
</evidence>
<dbReference type="SUPFAM" id="SSF55681">
    <property type="entry name" value="Class II aaRS and biotin synthetases"/>
    <property type="match status" value="1"/>
</dbReference>
<dbReference type="AlphaFoldDB" id="A2C9R6"/>
<dbReference type="HAMAP" id="MF_00283">
    <property type="entry name" value="Phe_tRNA_synth_beta1"/>
    <property type="match status" value="1"/>
</dbReference>
<comment type="similarity">
    <text evidence="2 15">Belongs to the phenylalanyl-tRNA synthetase beta subunit family. Type 1 subfamily.</text>
</comment>
<dbReference type="GO" id="GO:0000287">
    <property type="term" value="F:magnesium ion binding"/>
    <property type="evidence" value="ECO:0007669"/>
    <property type="project" value="UniProtKB-UniRule"/>
</dbReference>
<dbReference type="CDD" id="cd00769">
    <property type="entry name" value="PheRS_beta_core"/>
    <property type="match status" value="1"/>
</dbReference>
<keyword evidence="10 15" id="KW-0460">Magnesium</keyword>
<proteinExistence type="inferred from homology"/>
<dbReference type="RefSeq" id="WP_011826120.1">
    <property type="nucleotide sequence ID" value="NC_008820.1"/>
</dbReference>
<dbReference type="InterPro" id="IPR005147">
    <property type="entry name" value="tRNA_synthase_B5-dom"/>
</dbReference>
<sequence length="815" mass="89099">MRVSLSWLQDLVQLNETVENLAEGLSMAGFEVEAIDDLASRADGVVVGLVKDHQPHPNADKLSVCQVDVGSGECLQIVCGAPNVRLGIHVPVAMVGATLPAVGIKIKASELRGVPSQGMICSLSELGLESNGDGIAILEEIAENVPELGQPVAPLLGLDDTVLELAITANRPDGMSMVGIAREVAALTGAILQLPQLDMAPIHKSFKPDSTSSVSMLKGGLYGLTALENVDGGLTSPAWLKQRLERSGLKSVNGVVDITNLVMLEQGQPLHAFDIDALELITGQTVSAESFGLRQARNNEVFNGLDGHQLALNENCQIVTCHDIPIALAGVIGSAESGVSAKTRRVWLESAMFTPTAVRTTCRAVGLRTDASSRFEKGLPVEMTLASARRAVTLMEEHLGIKSNGCWVYGEPLKTAEPVKLRREAIHRLLGPIADENDNRYLEDDIVETSLLALGCELSPYNEGWLVIVPPSRRRDLSREVDLIEEVSRLVGFDRFEANLPDPLEPGGLTTAQTAERRLRQMLCGAGLQEVTTLSLVGADSDEPQRIAISNPLLAETSHLRTNLWEEHLRICQRNLQSSQPGCWLYEIGNVYTVTDELINQRAVLGGVICAERRFERWSTSGKIKSMTYHQARGQLSQVFQGLKLDINDRPLKDNPSLHPGRSAELFVEGKLLGDFGQLHPALSERLDLPEATYLFALDFQCIIQAATRSNRWNPIFRPFPTVPAMELDLAVIVSRECSCSDLIQAIRKAGKPLLEHVELIDRFEGGQLDHDSCSQAFRLRYRSKDSTLSEDRVNPIHEKVRQALVKQFSAELRS</sequence>
<dbReference type="SUPFAM" id="SSF46955">
    <property type="entry name" value="Putative DNA-binding domain"/>
    <property type="match status" value="1"/>
</dbReference>
<dbReference type="GO" id="GO:0009328">
    <property type="term" value="C:phenylalanine-tRNA ligase complex"/>
    <property type="evidence" value="ECO:0007669"/>
    <property type="project" value="TreeGrafter"/>
</dbReference>
<dbReference type="PANTHER" id="PTHR10947">
    <property type="entry name" value="PHENYLALANYL-TRNA SYNTHETASE BETA CHAIN AND LEUCINE-RICH REPEAT-CONTAINING PROTEIN 47"/>
    <property type="match status" value="1"/>
</dbReference>
<dbReference type="InterPro" id="IPR009061">
    <property type="entry name" value="DNA-bd_dom_put_sf"/>
</dbReference>
<keyword evidence="13 15" id="KW-0030">Aminoacyl-tRNA synthetase</keyword>
<feature type="domain" description="FDX-ACB" evidence="18">
    <location>
        <begin position="721"/>
        <end position="814"/>
    </location>
</feature>
<gene>
    <name evidence="15 20" type="primary">pheT</name>
    <name evidence="20" type="ordered locus">P9303_14801</name>
</gene>
<dbReference type="FunFam" id="2.40.50.140:FF:000045">
    <property type="entry name" value="Phenylalanine--tRNA ligase beta subunit"/>
    <property type="match status" value="1"/>
</dbReference>
<dbReference type="InterPro" id="IPR005146">
    <property type="entry name" value="B3/B4_tRNA-bd"/>
</dbReference>
<evidence type="ECO:0000313" key="21">
    <source>
        <dbReference type="Proteomes" id="UP000002274"/>
    </source>
</evidence>
<dbReference type="KEGG" id="pmf:P9303_14801"/>
<evidence type="ECO:0000256" key="1">
    <source>
        <dbReference type="ARBA" id="ARBA00004496"/>
    </source>
</evidence>
<evidence type="ECO:0000256" key="13">
    <source>
        <dbReference type="ARBA" id="ARBA00023146"/>
    </source>
</evidence>
<evidence type="ECO:0000256" key="9">
    <source>
        <dbReference type="ARBA" id="ARBA00022840"/>
    </source>
</evidence>
<dbReference type="PROSITE" id="PS51447">
    <property type="entry name" value="FDX_ACB"/>
    <property type="match status" value="1"/>
</dbReference>
<dbReference type="SUPFAM" id="SSF56037">
    <property type="entry name" value="PheT/TilS domain"/>
    <property type="match status" value="1"/>
</dbReference>
<evidence type="ECO:0000256" key="15">
    <source>
        <dbReference type="HAMAP-Rule" id="MF_00283"/>
    </source>
</evidence>
<dbReference type="GO" id="GO:0006432">
    <property type="term" value="P:phenylalanyl-tRNA aminoacylation"/>
    <property type="evidence" value="ECO:0007669"/>
    <property type="project" value="UniProtKB-UniRule"/>
</dbReference>
<dbReference type="Pfam" id="PF03147">
    <property type="entry name" value="FDX-ACB"/>
    <property type="match status" value="1"/>
</dbReference>
<comment type="catalytic activity">
    <reaction evidence="14 15">
        <text>tRNA(Phe) + L-phenylalanine + ATP = L-phenylalanyl-tRNA(Phe) + AMP + diphosphate + H(+)</text>
        <dbReference type="Rhea" id="RHEA:19413"/>
        <dbReference type="Rhea" id="RHEA-COMP:9668"/>
        <dbReference type="Rhea" id="RHEA-COMP:9699"/>
        <dbReference type="ChEBI" id="CHEBI:15378"/>
        <dbReference type="ChEBI" id="CHEBI:30616"/>
        <dbReference type="ChEBI" id="CHEBI:33019"/>
        <dbReference type="ChEBI" id="CHEBI:58095"/>
        <dbReference type="ChEBI" id="CHEBI:78442"/>
        <dbReference type="ChEBI" id="CHEBI:78531"/>
        <dbReference type="ChEBI" id="CHEBI:456215"/>
        <dbReference type="EC" id="6.1.1.20"/>
    </reaction>
</comment>
<feature type="binding site" evidence="15">
    <location>
        <position position="485"/>
    </location>
    <ligand>
        <name>Mg(2+)</name>
        <dbReference type="ChEBI" id="CHEBI:18420"/>
        <note>shared with alpha subunit</note>
    </ligand>
</feature>
<evidence type="ECO:0000256" key="3">
    <source>
        <dbReference type="ARBA" id="ARBA00011209"/>
    </source>
</evidence>
<dbReference type="SMART" id="SM00874">
    <property type="entry name" value="B5"/>
    <property type="match status" value="1"/>
</dbReference>
<evidence type="ECO:0000259" key="19">
    <source>
        <dbReference type="PROSITE" id="PS51483"/>
    </source>
</evidence>
<dbReference type="HOGENOM" id="CLU_016891_0_0_3"/>
<evidence type="ECO:0000259" key="18">
    <source>
        <dbReference type="PROSITE" id="PS51447"/>
    </source>
</evidence>
<dbReference type="InterPro" id="IPR012340">
    <property type="entry name" value="NA-bd_OB-fold"/>
</dbReference>
<dbReference type="SUPFAM" id="SSF50249">
    <property type="entry name" value="Nucleic acid-binding proteins"/>
    <property type="match status" value="1"/>
</dbReference>
<feature type="binding site" evidence="15">
    <location>
        <position position="476"/>
    </location>
    <ligand>
        <name>Mg(2+)</name>
        <dbReference type="ChEBI" id="CHEBI:18420"/>
        <note>shared with alpha subunit</note>
    </ligand>
</feature>